<gene>
    <name evidence="3" type="ORF">UFOPK2602_01752</name>
    <name evidence="4" type="ORF">UFOPK2806_01345</name>
    <name evidence="5" type="ORF">UFOPK3417_00622</name>
</gene>
<proteinExistence type="predicted"/>
<keyword evidence="1" id="KW-0472">Membrane</keyword>
<dbReference type="EMBL" id="CAFBLR010000042">
    <property type="protein sequence ID" value="CAB4868560.1"/>
    <property type="molecule type" value="Genomic_DNA"/>
</dbReference>
<feature type="domain" description="Bacterial sugar transferase" evidence="2">
    <location>
        <begin position="2"/>
        <end position="176"/>
    </location>
</feature>
<dbReference type="Pfam" id="PF02397">
    <property type="entry name" value="Bac_transf"/>
    <property type="match status" value="1"/>
</dbReference>
<keyword evidence="1" id="KW-0812">Transmembrane</keyword>
<dbReference type="EMBL" id="CAEZYY010000016">
    <property type="protein sequence ID" value="CAB4756368.1"/>
    <property type="molecule type" value="Genomic_DNA"/>
</dbReference>
<name>A0A6J6UB37_9ZZZZ</name>
<evidence type="ECO:0000313" key="4">
    <source>
        <dbReference type="EMBL" id="CAB4756368.1"/>
    </source>
</evidence>
<evidence type="ECO:0000259" key="2">
    <source>
        <dbReference type="Pfam" id="PF02397"/>
    </source>
</evidence>
<organism evidence="4">
    <name type="scientific">freshwater metagenome</name>
    <dbReference type="NCBI Taxonomy" id="449393"/>
    <lineage>
        <taxon>unclassified sequences</taxon>
        <taxon>metagenomes</taxon>
        <taxon>ecological metagenomes</taxon>
    </lineage>
</organism>
<keyword evidence="1" id="KW-1133">Transmembrane helix</keyword>
<reference evidence="4" key="1">
    <citation type="submission" date="2020-05" db="EMBL/GenBank/DDBJ databases">
        <authorList>
            <person name="Chiriac C."/>
            <person name="Salcher M."/>
            <person name="Ghai R."/>
            <person name="Kavagutti S V."/>
        </authorList>
    </citation>
    <scope>NUCLEOTIDE SEQUENCE</scope>
</reference>
<evidence type="ECO:0000313" key="3">
    <source>
        <dbReference type="EMBL" id="CAB4721265.1"/>
    </source>
</evidence>
<dbReference type="PANTHER" id="PTHR30576">
    <property type="entry name" value="COLANIC BIOSYNTHESIS UDP-GLUCOSE LIPID CARRIER TRANSFERASE"/>
    <property type="match status" value="1"/>
</dbReference>
<evidence type="ECO:0000256" key="1">
    <source>
        <dbReference type="SAM" id="Phobius"/>
    </source>
</evidence>
<feature type="transmembrane region" description="Helical" evidence="1">
    <location>
        <begin position="7"/>
        <end position="30"/>
    </location>
</feature>
<dbReference type="AlphaFoldDB" id="A0A6J6UB37"/>
<dbReference type="PANTHER" id="PTHR30576:SF8">
    <property type="entry name" value="UNDECAPRENYL-PHOSPHATE GALACTOSE PHOSPHOTRANSFERASE"/>
    <property type="match status" value="1"/>
</dbReference>
<dbReference type="EMBL" id="CAEZXX010000140">
    <property type="protein sequence ID" value="CAB4721265.1"/>
    <property type="molecule type" value="Genomic_DNA"/>
</dbReference>
<dbReference type="GO" id="GO:0016780">
    <property type="term" value="F:phosphotransferase activity, for other substituted phosphate groups"/>
    <property type="evidence" value="ECO:0007669"/>
    <property type="project" value="TreeGrafter"/>
</dbReference>
<accession>A0A6J6UB37</accession>
<protein>
    <submittedName>
        <fullName evidence="4">Unannotated protein</fullName>
    </submittedName>
</protein>
<sequence>MKRALDVTIASVALVLLSPVMIVTGLGVWLTTGSPILFRQARAGRNGVCFDVLKFRTMRGARAGEDGPEHDLARVTSLGLLLRRASVDELPSLFNVLRGEMSIVGPRPLPVAYVERYTHAQARRLEVLPGLTGWAVVHGRNRLGWGERFALDTWYVDNRSFLLDLRIIWLTVSLVLRGENVNHDGNTTMTEFIGDGG</sequence>
<dbReference type="InterPro" id="IPR003362">
    <property type="entry name" value="Bact_transf"/>
</dbReference>
<evidence type="ECO:0000313" key="5">
    <source>
        <dbReference type="EMBL" id="CAB4868560.1"/>
    </source>
</evidence>